<dbReference type="CDD" id="cd00087">
    <property type="entry name" value="FReD"/>
    <property type="match status" value="1"/>
</dbReference>
<evidence type="ECO:0000313" key="7">
    <source>
        <dbReference type="EMBL" id="SNX34529.1"/>
    </source>
</evidence>
<reference evidence="6" key="2">
    <citation type="submission" date="2019-05" db="EMBL/GenBank/DDBJ databases">
        <title>Unravelling the molecular evolution of spider venoms.</title>
        <authorList>
            <person name="Pineda S."/>
        </authorList>
    </citation>
    <scope>NUCLEOTIDE SEQUENCE</scope>
</reference>
<keyword evidence="1" id="KW-0106">Calcium</keyword>
<keyword evidence="4" id="KW-0732">Signal</keyword>
<dbReference type="PROSITE" id="PS00514">
    <property type="entry name" value="FIBRINOGEN_C_1"/>
    <property type="match status" value="1"/>
</dbReference>
<evidence type="ECO:0000256" key="4">
    <source>
        <dbReference type="SAM" id="SignalP"/>
    </source>
</evidence>
<comment type="function">
    <text evidence="3">Lectin involved in innate immunity. Agglutinates all types of human erythrocytes, Gram-positive and Gram-negative bacteria. Has a stronger agglutinating activity towards Gram-negative bacteria than towards Gram-positive bacteria. Specifically recognizes acetyl group-containing substances on agglutinated cells. The hemagglutinating activity was inhibited by EDTA, acetyl group-containing mono- and disaccharides, N-acetyl derivatives of amino acids, other acetyl group-containing substances, propionamide and benzamide. Enhances the antimicrobial activity of big defensin against Gram-positive bacteria but not against Gram-negative bacteria.</text>
</comment>
<dbReference type="AlphaFoldDB" id="A0A4Q8K3K0"/>
<dbReference type="Pfam" id="PF00147">
    <property type="entry name" value="Fibrinogen_C"/>
    <property type="match status" value="1"/>
</dbReference>
<organism evidence="6">
    <name type="scientific">Liphistius thaleban</name>
    <dbReference type="NCBI Taxonomy" id="1905330"/>
    <lineage>
        <taxon>Eukaryota</taxon>
        <taxon>Metazoa</taxon>
        <taxon>Ecdysozoa</taxon>
        <taxon>Arthropoda</taxon>
        <taxon>Chelicerata</taxon>
        <taxon>Arachnida</taxon>
        <taxon>Araneae</taxon>
        <taxon>Mesothelae</taxon>
        <taxon>Liphistiidae</taxon>
        <taxon>Liphistius</taxon>
    </lineage>
</organism>
<feature type="domain" description="Fibrinogen C-terminal" evidence="5">
    <location>
        <begin position="55"/>
        <end position="280"/>
    </location>
</feature>
<dbReference type="EMBL" id="HAHN01000167">
    <property type="protein sequence ID" value="SNX34180.1"/>
    <property type="molecule type" value="Transcribed_RNA"/>
</dbReference>
<dbReference type="EMBL" id="HAHM01000169">
    <property type="protein sequence ID" value="SNX34529.1"/>
    <property type="molecule type" value="Transcribed_RNA"/>
</dbReference>
<dbReference type="SUPFAM" id="SSF56496">
    <property type="entry name" value="Fibrinogen C-terminal domain-like"/>
    <property type="match status" value="1"/>
</dbReference>
<sequence>MSSFRGVLFYVIVSVCVAGTDDKDCKNKIDAEAYLETVTELVNKVKEHFPKDGNCRCPPKPMDCSEILSCGKNETGIYEIWPRNRIMTGSVNAFCDMETDEGGWTVLQRRGNYGRPIDYFNKKWKSYKFGFGDPKRDFWIGNDIIYALTNQDKYYLRIDMTDAENTSRAAVYDQFWIEDESQQYRLQIHDYGGGEAGDSLIEWHGGQKFSTKDRDNDISSDNCAQNFTGGWWYSDCHTSNLNGFYVSEKRRNYDNGIVWSSWKGYHEFLKKTEMKIRPASFKSTESSLNLNVDPQ</sequence>
<dbReference type="PANTHER" id="PTHR19143">
    <property type="entry name" value="FIBRINOGEN/TENASCIN/ANGIOPOEITIN"/>
    <property type="match status" value="1"/>
</dbReference>
<dbReference type="EMBL" id="HAHM01000170">
    <property type="protein sequence ID" value="SNX34542.1"/>
    <property type="molecule type" value="Transcribed_RNA"/>
</dbReference>
<dbReference type="Gene3D" id="3.90.215.10">
    <property type="entry name" value="Gamma Fibrinogen, chain A, domain 1"/>
    <property type="match status" value="1"/>
</dbReference>
<dbReference type="NCBIfam" id="NF040941">
    <property type="entry name" value="GGGWT_bact"/>
    <property type="match status" value="1"/>
</dbReference>
<name>A0A4Q8K3K0_9ARAC</name>
<feature type="signal peptide" evidence="4">
    <location>
        <begin position="1"/>
        <end position="18"/>
    </location>
</feature>
<keyword evidence="2" id="KW-1015">Disulfide bond</keyword>
<dbReference type="GO" id="GO:0098609">
    <property type="term" value="P:cell-cell adhesion"/>
    <property type="evidence" value="ECO:0007669"/>
    <property type="project" value="UniProtKB-ARBA"/>
</dbReference>
<feature type="chain" id="PRO_5033831536" evidence="4">
    <location>
        <begin position="19"/>
        <end position="295"/>
    </location>
</feature>
<protein>
    <submittedName>
        <fullName evidence="7">U104-Liphistoxin-Lth1a_1</fullName>
    </submittedName>
    <submittedName>
        <fullName evidence="6">U80-Liphistoxin-Lth1a_1</fullName>
    </submittedName>
</protein>
<accession>A0A4Q8K3K0</accession>
<evidence type="ECO:0000259" key="5">
    <source>
        <dbReference type="PROSITE" id="PS51406"/>
    </source>
</evidence>
<evidence type="ECO:0000256" key="1">
    <source>
        <dbReference type="ARBA" id="ARBA00022837"/>
    </source>
</evidence>
<dbReference type="GO" id="GO:0030246">
    <property type="term" value="F:carbohydrate binding"/>
    <property type="evidence" value="ECO:0007669"/>
    <property type="project" value="UniProtKB-ARBA"/>
</dbReference>
<evidence type="ECO:0000256" key="2">
    <source>
        <dbReference type="ARBA" id="ARBA00023157"/>
    </source>
</evidence>
<dbReference type="FunFam" id="3.90.215.10:FF:000001">
    <property type="entry name" value="Tenascin isoform 1"/>
    <property type="match status" value="1"/>
</dbReference>
<dbReference type="SMART" id="SM00186">
    <property type="entry name" value="FBG"/>
    <property type="match status" value="1"/>
</dbReference>
<proteinExistence type="predicted"/>
<dbReference type="InterPro" id="IPR002181">
    <property type="entry name" value="Fibrinogen_a/b/g_C_dom"/>
</dbReference>
<dbReference type="InterPro" id="IPR050373">
    <property type="entry name" value="Fibrinogen_C-term_domain"/>
</dbReference>
<dbReference type="InterPro" id="IPR020837">
    <property type="entry name" value="Fibrinogen_CS"/>
</dbReference>
<dbReference type="InterPro" id="IPR036056">
    <property type="entry name" value="Fibrinogen-like_C"/>
</dbReference>
<dbReference type="EMBL" id="HAHN01000169">
    <property type="protein sequence ID" value="SNX34197.1"/>
    <property type="molecule type" value="Transcribed_RNA"/>
</dbReference>
<evidence type="ECO:0000313" key="6">
    <source>
        <dbReference type="EMBL" id="SNX34197.1"/>
    </source>
</evidence>
<reference evidence="6" key="1">
    <citation type="submission" date="2017-05" db="EMBL/GenBank/DDBJ databases">
        <authorList>
            <person name="QRISCLOUD D."/>
        </authorList>
    </citation>
    <scope>NUCLEOTIDE SEQUENCE</scope>
</reference>
<dbReference type="InterPro" id="IPR014716">
    <property type="entry name" value="Fibrinogen_a/b/g_C_1"/>
</dbReference>
<dbReference type="EMBL" id="HAHN01000161">
    <property type="protein sequence ID" value="SNX34140.1"/>
    <property type="molecule type" value="Transcribed_RNA"/>
</dbReference>
<evidence type="ECO:0000256" key="3">
    <source>
        <dbReference type="ARBA" id="ARBA00053344"/>
    </source>
</evidence>
<dbReference type="PROSITE" id="PS51406">
    <property type="entry name" value="FIBRINOGEN_C_2"/>
    <property type="match status" value="1"/>
</dbReference>
<dbReference type="EMBL" id="HAHN01000158">
    <property type="protein sequence ID" value="SNX34111.1"/>
    <property type="molecule type" value="Transcribed_RNA"/>
</dbReference>
<dbReference type="GO" id="GO:0005615">
    <property type="term" value="C:extracellular space"/>
    <property type="evidence" value="ECO:0007669"/>
    <property type="project" value="TreeGrafter"/>
</dbReference>